<gene>
    <name evidence="1" type="ORF">IE53DRAFT_327721</name>
</gene>
<accession>A0ACD0P1G9</accession>
<evidence type="ECO:0000313" key="2">
    <source>
        <dbReference type="Proteomes" id="UP000245626"/>
    </source>
</evidence>
<organism evidence="1 2">
    <name type="scientific">Violaceomyces palustris</name>
    <dbReference type="NCBI Taxonomy" id="1673888"/>
    <lineage>
        <taxon>Eukaryota</taxon>
        <taxon>Fungi</taxon>
        <taxon>Dikarya</taxon>
        <taxon>Basidiomycota</taxon>
        <taxon>Ustilaginomycotina</taxon>
        <taxon>Ustilaginomycetes</taxon>
        <taxon>Violaceomycetales</taxon>
        <taxon>Violaceomycetaceae</taxon>
        <taxon>Violaceomyces</taxon>
    </lineage>
</organism>
<proteinExistence type="predicted"/>
<evidence type="ECO:0000313" key="1">
    <source>
        <dbReference type="EMBL" id="PWN51862.1"/>
    </source>
</evidence>
<keyword evidence="2" id="KW-1185">Reference proteome</keyword>
<reference evidence="1 2" key="1">
    <citation type="journal article" date="2018" name="Mol. Biol. Evol.">
        <title>Broad Genomic Sampling Reveals a Smut Pathogenic Ancestry of the Fungal Clade Ustilaginomycotina.</title>
        <authorList>
            <person name="Kijpornyongpan T."/>
            <person name="Mondo S.J."/>
            <person name="Barry K."/>
            <person name="Sandor L."/>
            <person name="Lee J."/>
            <person name="Lipzen A."/>
            <person name="Pangilinan J."/>
            <person name="LaButti K."/>
            <person name="Hainaut M."/>
            <person name="Henrissat B."/>
            <person name="Grigoriev I.V."/>
            <person name="Spatafora J.W."/>
            <person name="Aime M.C."/>
        </authorList>
    </citation>
    <scope>NUCLEOTIDE SEQUENCE [LARGE SCALE GENOMIC DNA]</scope>
    <source>
        <strain evidence="1 2">SA 807</strain>
    </source>
</reference>
<name>A0ACD0P1G9_9BASI</name>
<dbReference type="Proteomes" id="UP000245626">
    <property type="component" value="Unassembled WGS sequence"/>
</dbReference>
<dbReference type="EMBL" id="KZ819812">
    <property type="protein sequence ID" value="PWN51862.1"/>
    <property type="molecule type" value="Genomic_DNA"/>
</dbReference>
<sequence length="858" mass="96649">MLNQAPSSSWIKPTNNNNSSSNDHTHRPRTQGSSSFRIKTATTSGRGMTAKEKERGEFLVALIQNRGLGREVGVVGIDKETGDCVVSQFPDTQTYVKTIHHLTVHPPSAILMVSRRSLHHSTSAAHPETDANSILAKCLEEVFEVPITMLERRYWNHEEGARYLDKLLTRTAVMVSVSTKYYALSACCALFKYLEERTQRFFIPRSLRIRFVVPDGTVMIDTETARQLELVVSLDQSKTKLCLFGLLNHCVTPMAQRILRMNILQPLTDLNTIESRLDAVEECIQSEERFFAIKESLKPLGSGGISGRIDLDKLIHLLISTENKLPDPKRTEGKIGQVLSLRTLIRSIAPVKDALEGTQSGLIAAIREFLRVPQLEEMDRAISETINEDVITAKGGIYSRNTRAYAVKADRSPLLDVARETYKENTSDIIELCNQLSGNVYLSLSYAFEVKACDINVDALPRIFTNVVKVKNGRAFSMMTLDLKKLNRRMQDSLNEVYLMSDLIIDELRCEILKHVASLYKVSEALALLDMIVSFSHLSTACRYVRPEITGALAVKNGRHPILDRMKDVQVVPNDVYAADGANFYLITGPNMSGKSVFIRQVALLNIMAMIGCFVPAEYASFPIPDSILARLSNDDDITQNLSTFAKEMRCAAYILSMATCKSLVLLDELARGTSPEEGFVIAHAISEELIERRCLVIFATHMKELTESLKFYPSVTFQHFKVDIGDEKQDFNMRFFHRLVEGQCEESHYGLELAKMVGLPLDLIQEAMTISEELAKRKLKDKQELEKDNVYRRRKICFRVVAQVKQALRHSNLPEEELREYLLKLQEGFVDELSQTFPELVKEGVNQAGDEQGTAAF</sequence>
<protein>
    <submittedName>
        <fullName evidence="1">Uncharacterized protein</fullName>
    </submittedName>
</protein>